<dbReference type="AlphaFoldDB" id="A0A2T1A624"/>
<dbReference type="SUPFAM" id="SSF56529">
    <property type="entry name" value="FAH"/>
    <property type="match status" value="1"/>
</dbReference>
<gene>
    <name evidence="1" type="ORF">CLV47_101160</name>
</gene>
<dbReference type="Proteomes" id="UP000237752">
    <property type="component" value="Unassembled WGS sequence"/>
</dbReference>
<dbReference type="RefSeq" id="WP_106347094.1">
    <property type="nucleotide sequence ID" value="NZ_PVUE01000001.1"/>
</dbReference>
<accession>A0A2T1A624</accession>
<name>A0A2T1A624_9ACTN</name>
<keyword evidence="2" id="KW-1185">Reference proteome</keyword>
<protein>
    <submittedName>
        <fullName evidence="1">2-keto-4-pentenoate hydratase</fullName>
    </submittedName>
</protein>
<reference evidence="1 2" key="1">
    <citation type="submission" date="2018-03" db="EMBL/GenBank/DDBJ databases">
        <title>Genomic Encyclopedia of Archaeal and Bacterial Type Strains, Phase II (KMG-II): from individual species to whole genera.</title>
        <authorList>
            <person name="Goeker M."/>
        </authorList>
    </citation>
    <scope>NUCLEOTIDE SEQUENCE [LARGE SCALE GENOMIC DNA]</scope>
    <source>
        <strain evidence="1 2">DSM 100065</strain>
    </source>
</reference>
<evidence type="ECO:0000313" key="1">
    <source>
        <dbReference type="EMBL" id="PRZ44036.1"/>
    </source>
</evidence>
<dbReference type="InterPro" id="IPR036663">
    <property type="entry name" value="Fumarylacetoacetase_C_sf"/>
</dbReference>
<dbReference type="OrthoDB" id="9792137at2"/>
<dbReference type="GO" id="GO:0008684">
    <property type="term" value="F:2-oxopent-4-enoate hydratase activity"/>
    <property type="evidence" value="ECO:0007669"/>
    <property type="project" value="TreeGrafter"/>
</dbReference>
<sequence>MTNDADLNAWVDRLTSAYDVLEARTDAATGDLNDFPPALNDLAIDDAYRVQELTLERLRSAYGGTPRGYKVGGGASLMRGTLLDTKLLPSGAHVNVAANNVPLVEPEILLRTTADLSGDVSTSDIAGSVEMGAGFELPIGRFRNWHPTAPGAVVALPAMAADNGLAGLLVLGDSWRPGLDPEELTQVTAEVRFPGGQTETGRANPKVGTAYDTTQWLIRSLNYSLPKGSIIATGTLLPARPATPGEYSARFSHDLGEVRFTAA</sequence>
<evidence type="ECO:0000313" key="2">
    <source>
        <dbReference type="Proteomes" id="UP000237752"/>
    </source>
</evidence>
<dbReference type="InterPro" id="IPR050772">
    <property type="entry name" value="Hydratase-Decarb/MhpD_sf"/>
</dbReference>
<dbReference type="PANTHER" id="PTHR30143">
    <property type="entry name" value="ACID HYDRATASE"/>
    <property type="match status" value="1"/>
</dbReference>
<dbReference type="EMBL" id="PVUE01000001">
    <property type="protein sequence ID" value="PRZ44036.1"/>
    <property type="molecule type" value="Genomic_DNA"/>
</dbReference>
<proteinExistence type="predicted"/>
<dbReference type="Gene3D" id="3.90.850.10">
    <property type="entry name" value="Fumarylacetoacetase-like, C-terminal domain"/>
    <property type="match status" value="1"/>
</dbReference>
<comment type="caution">
    <text evidence="1">The sequence shown here is derived from an EMBL/GenBank/DDBJ whole genome shotgun (WGS) entry which is preliminary data.</text>
</comment>
<dbReference type="GO" id="GO:0005737">
    <property type="term" value="C:cytoplasm"/>
    <property type="evidence" value="ECO:0007669"/>
    <property type="project" value="TreeGrafter"/>
</dbReference>
<organism evidence="1 2">
    <name type="scientific">Antricoccus suffuscus</name>
    <dbReference type="NCBI Taxonomy" id="1629062"/>
    <lineage>
        <taxon>Bacteria</taxon>
        <taxon>Bacillati</taxon>
        <taxon>Actinomycetota</taxon>
        <taxon>Actinomycetes</taxon>
        <taxon>Geodermatophilales</taxon>
        <taxon>Antricoccaceae</taxon>
        <taxon>Antricoccus</taxon>
    </lineage>
</organism>
<dbReference type="PANTHER" id="PTHR30143:SF0">
    <property type="entry name" value="2-KETO-4-PENTENOATE HYDRATASE"/>
    <property type="match status" value="1"/>
</dbReference>